<organism evidence="5 6">
    <name type="scientific">Patulibacter medicamentivorans</name>
    <dbReference type="NCBI Taxonomy" id="1097667"/>
    <lineage>
        <taxon>Bacteria</taxon>
        <taxon>Bacillati</taxon>
        <taxon>Actinomycetota</taxon>
        <taxon>Thermoleophilia</taxon>
        <taxon>Solirubrobacterales</taxon>
        <taxon>Patulibacteraceae</taxon>
        <taxon>Patulibacter</taxon>
    </lineage>
</organism>
<evidence type="ECO:0000313" key="5">
    <source>
        <dbReference type="EMBL" id="EHN10971.1"/>
    </source>
</evidence>
<evidence type="ECO:0000259" key="4">
    <source>
        <dbReference type="Pfam" id="PF13847"/>
    </source>
</evidence>
<feature type="domain" description="Methyltransferase" evidence="4">
    <location>
        <begin position="36"/>
        <end position="146"/>
    </location>
</feature>
<accession>H0E5S0</accession>
<name>H0E5S0_9ACTN</name>
<evidence type="ECO:0000256" key="2">
    <source>
        <dbReference type="ARBA" id="ARBA00022679"/>
    </source>
</evidence>
<dbReference type="GO" id="GO:0008168">
    <property type="term" value="F:methyltransferase activity"/>
    <property type="evidence" value="ECO:0007669"/>
    <property type="project" value="UniProtKB-KW"/>
</dbReference>
<protein>
    <recommendedName>
        <fullName evidence="4">Methyltransferase domain-containing protein</fullName>
    </recommendedName>
</protein>
<keyword evidence="1" id="KW-0489">Methyltransferase</keyword>
<evidence type="ECO:0000256" key="1">
    <source>
        <dbReference type="ARBA" id="ARBA00022603"/>
    </source>
</evidence>
<gene>
    <name evidence="5" type="ORF">PAI11_21690</name>
</gene>
<dbReference type="PANTHER" id="PTHR43464:SF19">
    <property type="entry name" value="UBIQUINONE BIOSYNTHESIS O-METHYLTRANSFERASE, MITOCHONDRIAL"/>
    <property type="match status" value="1"/>
</dbReference>
<keyword evidence="3" id="KW-0949">S-adenosyl-L-methionine</keyword>
<dbReference type="InterPro" id="IPR029063">
    <property type="entry name" value="SAM-dependent_MTases_sf"/>
</dbReference>
<dbReference type="InterPro" id="IPR025714">
    <property type="entry name" value="Methyltranfer_dom"/>
</dbReference>
<dbReference type="RefSeq" id="WP_007574785.1">
    <property type="nucleotide sequence ID" value="NZ_AGUD01000193.1"/>
</dbReference>
<dbReference type="Proteomes" id="UP000005143">
    <property type="component" value="Unassembled WGS sequence"/>
</dbReference>
<dbReference type="SUPFAM" id="SSF53335">
    <property type="entry name" value="S-adenosyl-L-methionine-dependent methyltransferases"/>
    <property type="match status" value="1"/>
</dbReference>
<dbReference type="CDD" id="cd02440">
    <property type="entry name" value="AdoMet_MTases"/>
    <property type="match status" value="1"/>
</dbReference>
<dbReference type="Pfam" id="PF13847">
    <property type="entry name" value="Methyltransf_31"/>
    <property type="match status" value="1"/>
</dbReference>
<sequence length="410" mass="44314">MSDERFGPEHPEWSARLRNARDHLLPWIARTVPLGGATVLEYGCGQGAVSCAFAPLVGRHIGVDIDAEAVAQARFRAARRGLENVDLRVVPATEIVDHVRAIGERIDVVLLYAVVEHLTLDERLAVLAAARDVVAPDGHVVVAELPNRLTPVDHHSAQMAYVDALPDDVLVRYADRSGRREFADAIAEAVAEGPDAARLAAARWGRGVSFHEFELVFGDLAERTVASGYAAELYPARPVRLEELQLQASFDAWRPDLPPAWSRSWIDTILAARPVADRPPLVRPWRMRIDRDAAGAAWMRDDGRLVLAPGVRFPLRFPVATSELHVGFVAATDPAHALQVHVDGRTLPAPAVPNHVGIPPWHAALALPRPSEQVEVSLVGGGELTFVGYAAACGAATGVGDPGASRHHGW</sequence>
<comment type="caution">
    <text evidence="5">The sequence shown here is derived from an EMBL/GenBank/DDBJ whole genome shotgun (WGS) entry which is preliminary data.</text>
</comment>
<dbReference type="Gene3D" id="3.40.50.150">
    <property type="entry name" value="Vaccinia Virus protein VP39"/>
    <property type="match status" value="1"/>
</dbReference>
<dbReference type="PANTHER" id="PTHR43464">
    <property type="entry name" value="METHYLTRANSFERASE"/>
    <property type="match status" value="1"/>
</dbReference>
<dbReference type="GO" id="GO:0032259">
    <property type="term" value="P:methylation"/>
    <property type="evidence" value="ECO:0007669"/>
    <property type="project" value="UniProtKB-KW"/>
</dbReference>
<keyword evidence="2" id="KW-0808">Transferase</keyword>
<dbReference type="AlphaFoldDB" id="H0E5S0"/>
<evidence type="ECO:0000256" key="3">
    <source>
        <dbReference type="ARBA" id="ARBA00022691"/>
    </source>
</evidence>
<keyword evidence="6" id="KW-1185">Reference proteome</keyword>
<proteinExistence type="predicted"/>
<reference evidence="5 6" key="1">
    <citation type="journal article" date="2013" name="Biodegradation">
        <title>Quantitative proteomic analysis of ibuprofen-degrading Patulibacter sp. strain I11.</title>
        <authorList>
            <person name="Almeida B."/>
            <person name="Kjeldal H."/>
            <person name="Lolas I."/>
            <person name="Knudsen A.D."/>
            <person name="Carvalho G."/>
            <person name="Nielsen K.L."/>
            <person name="Barreto Crespo M.T."/>
            <person name="Stensballe A."/>
            <person name="Nielsen J.L."/>
        </authorList>
    </citation>
    <scope>NUCLEOTIDE SEQUENCE [LARGE SCALE GENOMIC DNA]</scope>
    <source>
        <strain evidence="5 6">I11</strain>
    </source>
</reference>
<dbReference type="EMBL" id="AGUD01000193">
    <property type="protein sequence ID" value="EHN10971.1"/>
    <property type="molecule type" value="Genomic_DNA"/>
</dbReference>
<evidence type="ECO:0000313" key="6">
    <source>
        <dbReference type="Proteomes" id="UP000005143"/>
    </source>
</evidence>